<feature type="non-terminal residue" evidence="1">
    <location>
        <position position="1"/>
    </location>
</feature>
<evidence type="ECO:0000313" key="2">
    <source>
        <dbReference type="Proteomes" id="UP000251960"/>
    </source>
</evidence>
<accession>A0A3L6EQ41</accession>
<evidence type="ECO:0000313" key="1">
    <source>
        <dbReference type="EMBL" id="PWZ22930.1"/>
    </source>
</evidence>
<name>A0A3L6EQ41_MAIZE</name>
<reference evidence="1 2" key="1">
    <citation type="journal article" date="2018" name="Nat. Genet.">
        <title>Extensive intraspecific gene order and gene structural variations between Mo17 and other maize genomes.</title>
        <authorList>
            <person name="Sun S."/>
            <person name="Zhou Y."/>
            <person name="Chen J."/>
            <person name="Shi J."/>
            <person name="Zhao H."/>
            <person name="Zhao H."/>
            <person name="Song W."/>
            <person name="Zhang M."/>
            <person name="Cui Y."/>
            <person name="Dong X."/>
            <person name="Liu H."/>
            <person name="Ma X."/>
            <person name="Jiao Y."/>
            <person name="Wang B."/>
            <person name="Wei X."/>
            <person name="Stein J.C."/>
            <person name="Glaubitz J.C."/>
            <person name="Lu F."/>
            <person name="Yu G."/>
            <person name="Liang C."/>
            <person name="Fengler K."/>
            <person name="Li B."/>
            <person name="Rafalski A."/>
            <person name="Schnable P.S."/>
            <person name="Ware D.H."/>
            <person name="Buckler E.S."/>
            <person name="Lai J."/>
        </authorList>
    </citation>
    <scope>NUCLEOTIDE SEQUENCE [LARGE SCALE GENOMIC DNA]</scope>
    <source>
        <strain evidence="2">cv. Missouri 17</strain>
        <tissue evidence="1">Seedling</tissue>
    </source>
</reference>
<proteinExistence type="predicted"/>
<dbReference type="EMBL" id="NCVQ01000006">
    <property type="protein sequence ID" value="PWZ22930.1"/>
    <property type="molecule type" value="Genomic_DNA"/>
</dbReference>
<protein>
    <submittedName>
        <fullName evidence="1">Uncharacterized protein</fullName>
    </submittedName>
</protein>
<gene>
    <name evidence="1" type="ORF">Zm00014a_042714</name>
</gene>
<dbReference type="Proteomes" id="UP000251960">
    <property type="component" value="Chromosome 5"/>
</dbReference>
<sequence>NCGIVITIVYCSILKTVIFKNFVPKQGLKVVVIDQTIQQHSQYRPVKLQHSIGQTD</sequence>
<dbReference type="AlphaFoldDB" id="A0A3L6EQ41"/>
<comment type="caution">
    <text evidence="1">The sequence shown here is derived from an EMBL/GenBank/DDBJ whole genome shotgun (WGS) entry which is preliminary data.</text>
</comment>
<organism evidence="1 2">
    <name type="scientific">Zea mays</name>
    <name type="common">Maize</name>
    <dbReference type="NCBI Taxonomy" id="4577"/>
    <lineage>
        <taxon>Eukaryota</taxon>
        <taxon>Viridiplantae</taxon>
        <taxon>Streptophyta</taxon>
        <taxon>Embryophyta</taxon>
        <taxon>Tracheophyta</taxon>
        <taxon>Spermatophyta</taxon>
        <taxon>Magnoliopsida</taxon>
        <taxon>Liliopsida</taxon>
        <taxon>Poales</taxon>
        <taxon>Poaceae</taxon>
        <taxon>PACMAD clade</taxon>
        <taxon>Panicoideae</taxon>
        <taxon>Andropogonodae</taxon>
        <taxon>Andropogoneae</taxon>
        <taxon>Tripsacinae</taxon>
        <taxon>Zea</taxon>
    </lineage>
</organism>